<accession>A0A835MNU2</accession>
<sequence length="178" mass="19912">MASRRKEVNEIAEVVEGGRGREWGCAEREGGRGEVVAEEAVTTRVCFKMRKEMKLENKIFLSFCTYESIIPRLPLQEYEIGKNEEKKAANGKEVLQYSGDGVEVMAGLNADLDRFIGSFCSRIDMETETETKSCQHHEWEAQFGGHKNIAVCAVLGSFHFILVAPAQQMANCKAQLDS</sequence>
<proteinExistence type="predicted"/>
<comment type="caution">
    <text evidence="1">The sequence shown here is derived from an EMBL/GenBank/DDBJ whole genome shotgun (WGS) entry which is preliminary data.</text>
</comment>
<keyword evidence="2" id="KW-1185">Reference proteome</keyword>
<reference evidence="1 2" key="1">
    <citation type="submission" date="2020-10" db="EMBL/GenBank/DDBJ databases">
        <title>Plant Genome Project.</title>
        <authorList>
            <person name="Zhang R.-G."/>
        </authorList>
    </citation>
    <scope>NUCLEOTIDE SEQUENCE [LARGE SCALE GENOMIC DNA]</scope>
    <source>
        <strain evidence="1">FAFU-HL-1</strain>
        <tissue evidence="1">Leaf</tissue>
    </source>
</reference>
<dbReference type="Proteomes" id="UP000657918">
    <property type="component" value="Unassembled WGS sequence"/>
</dbReference>
<dbReference type="EMBL" id="JADGMS010000015">
    <property type="protein sequence ID" value="KAF9667866.1"/>
    <property type="molecule type" value="Genomic_DNA"/>
</dbReference>
<name>A0A835MNU2_9ROSI</name>
<dbReference type="AlphaFoldDB" id="A0A835MNU2"/>
<gene>
    <name evidence="1" type="ORF">SADUNF_Sadunf15G0067800</name>
</gene>
<evidence type="ECO:0000313" key="2">
    <source>
        <dbReference type="Proteomes" id="UP000657918"/>
    </source>
</evidence>
<organism evidence="1 2">
    <name type="scientific">Salix dunnii</name>
    <dbReference type="NCBI Taxonomy" id="1413687"/>
    <lineage>
        <taxon>Eukaryota</taxon>
        <taxon>Viridiplantae</taxon>
        <taxon>Streptophyta</taxon>
        <taxon>Embryophyta</taxon>
        <taxon>Tracheophyta</taxon>
        <taxon>Spermatophyta</taxon>
        <taxon>Magnoliopsida</taxon>
        <taxon>eudicotyledons</taxon>
        <taxon>Gunneridae</taxon>
        <taxon>Pentapetalae</taxon>
        <taxon>rosids</taxon>
        <taxon>fabids</taxon>
        <taxon>Malpighiales</taxon>
        <taxon>Salicaceae</taxon>
        <taxon>Saliceae</taxon>
        <taxon>Salix</taxon>
    </lineage>
</organism>
<protein>
    <submittedName>
        <fullName evidence="1">Uncharacterized protein</fullName>
    </submittedName>
</protein>
<evidence type="ECO:0000313" key="1">
    <source>
        <dbReference type="EMBL" id="KAF9667866.1"/>
    </source>
</evidence>